<evidence type="ECO:0000313" key="3">
    <source>
        <dbReference type="Proteomes" id="UP000027195"/>
    </source>
</evidence>
<name>A0A067MC00_BOTB1</name>
<evidence type="ECO:0000313" key="2">
    <source>
        <dbReference type="EMBL" id="KDQ12215.1"/>
    </source>
</evidence>
<keyword evidence="1" id="KW-0175">Coiled coil</keyword>
<dbReference type="EMBL" id="KL198052">
    <property type="protein sequence ID" value="KDQ12215.1"/>
    <property type="molecule type" value="Genomic_DNA"/>
</dbReference>
<gene>
    <name evidence="2" type="ORF">BOTBODRAFT_427035</name>
</gene>
<feature type="coiled-coil region" evidence="1">
    <location>
        <begin position="16"/>
        <end position="43"/>
    </location>
</feature>
<accession>A0A067MC00</accession>
<reference evidence="3" key="1">
    <citation type="journal article" date="2014" name="Proc. Natl. Acad. Sci. U.S.A.">
        <title>Extensive sampling of basidiomycete genomes demonstrates inadequacy of the white-rot/brown-rot paradigm for wood decay fungi.</title>
        <authorList>
            <person name="Riley R."/>
            <person name="Salamov A.A."/>
            <person name="Brown D.W."/>
            <person name="Nagy L.G."/>
            <person name="Floudas D."/>
            <person name="Held B.W."/>
            <person name="Levasseur A."/>
            <person name="Lombard V."/>
            <person name="Morin E."/>
            <person name="Otillar R."/>
            <person name="Lindquist E.A."/>
            <person name="Sun H."/>
            <person name="LaButti K.M."/>
            <person name="Schmutz J."/>
            <person name="Jabbour D."/>
            <person name="Luo H."/>
            <person name="Baker S.E."/>
            <person name="Pisabarro A.G."/>
            <person name="Walton J.D."/>
            <person name="Blanchette R.A."/>
            <person name="Henrissat B."/>
            <person name="Martin F."/>
            <person name="Cullen D."/>
            <person name="Hibbett D.S."/>
            <person name="Grigoriev I.V."/>
        </authorList>
    </citation>
    <scope>NUCLEOTIDE SEQUENCE [LARGE SCALE GENOMIC DNA]</scope>
    <source>
        <strain evidence="3">FD-172 SS1</strain>
    </source>
</reference>
<dbReference type="HOGENOM" id="CLU_1073593_0_0_1"/>
<evidence type="ECO:0000256" key="1">
    <source>
        <dbReference type="SAM" id="Coils"/>
    </source>
</evidence>
<organism evidence="2 3">
    <name type="scientific">Botryobasidium botryosum (strain FD-172 SS1)</name>
    <dbReference type="NCBI Taxonomy" id="930990"/>
    <lineage>
        <taxon>Eukaryota</taxon>
        <taxon>Fungi</taxon>
        <taxon>Dikarya</taxon>
        <taxon>Basidiomycota</taxon>
        <taxon>Agaricomycotina</taxon>
        <taxon>Agaricomycetes</taxon>
        <taxon>Cantharellales</taxon>
        <taxon>Botryobasidiaceae</taxon>
        <taxon>Botryobasidium</taxon>
    </lineage>
</organism>
<feature type="coiled-coil region" evidence="1">
    <location>
        <begin position="92"/>
        <end position="119"/>
    </location>
</feature>
<dbReference type="Proteomes" id="UP000027195">
    <property type="component" value="Unassembled WGS sequence"/>
</dbReference>
<keyword evidence="3" id="KW-1185">Reference proteome</keyword>
<dbReference type="InParanoid" id="A0A067MC00"/>
<protein>
    <submittedName>
        <fullName evidence="2">Uncharacterized protein</fullName>
    </submittedName>
</protein>
<dbReference type="AlphaFoldDB" id="A0A067MC00"/>
<proteinExistence type="predicted"/>
<sequence>MLATSETIAVEIEGKRQAERTELGDLRRRIERLDIDIENQKCRVALPVINVLHSGWGAFLSFWRGSPIVAFKGLVETTKYGVREVFHFRDHLDETNRRLRVMESERTELEARAVALESRNSGNGDTFTASETLKSIASRVKDFSGRLDGLTNIFSELTGEQEYLASYLREHPDNITDEMRLSTTFLASVQRRPKVDERSIDTMEQDEAPIHFHLYLSHVTMSDSHLLVSPMERFKAMDTGRCQEGPKLFSKAARSSRTR</sequence>